<dbReference type="Proteomes" id="UP001157017">
    <property type="component" value="Unassembled WGS sequence"/>
</dbReference>
<reference evidence="2" key="1">
    <citation type="journal article" date="2019" name="Int. J. Syst. Evol. Microbiol.">
        <title>The Global Catalogue of Microorganisms (GCM) 10K type strain sequencing project: providing services to taxonomists for standard genome sequencing and annotation.</title>
        <authorList>
            <consortium name="The Broad Institute Genomics Platform"/>
            <consortium name="The Broad Institute Genome Sequencing Center for Infectious Disease"/>
            <person name="Wu L."/>
            <person name="Ma J."/>
        </authorList>
    </citation>
    <scope>NUCLEOTIDE SEQUENCE [LARGE SCALE GENOMIC DNA]</scope>
    <source>
        <strain evidence="2">NBRC 108730</strain>
    </source>
</reference>
<comment type="caution">
    <text evidence="1">The sequence shown here is derived from an EMBL/GenBank/DDBJ whole genome shotgun (WGS) entry which is preliminary data.</text>
</comment>
<dbReference type="EMBL" id="BSUZ01000001">
    <property type="protein sequence ID" value="GMA88757.1"/>
    <property type="molecule type" value="Genomic_DNA"/>
</dbReference>
<protein>
    <submittedName>
        <fullName evidence="1">Uncharacterized protein</fullName>
    </submittedName>
</protein>
<evidence type="ECO:0000313" key="1">
    <source>
        <dbReference type="EMBL" id="GMA88757.1"/>
    </source>
</evidence>
<gene>
    <name evidence="1" type="ORF">GCM10025868_40070</name>
</gene>
<proteinExistence type="predicted"/>
<keyword evidence="2" id="KW-1185">Reference proteome</keyword>
<evidence type="ECO:0000313" key="2">
    <source>
        <dbReference type="Proteomes" id="UP001157017"/>
    </source>
</evidence>
<sequence length="53" mass="5550">MRVETPAGRAEYAAAQRGFAVRGQALRADLLALLAAWCPDARAEAPAGTPQGR</sequence>
<organism evidence="1 2">
    <name type="scientific">Angustibacter aerolatus</name>
    <dbReference type="NCBI Taxonomy" id="1162965"/>
    <lineage>
        <taxon>Bacteria</taxon>
        <taxon>Bacillati</taxon>
        <taxon>Actinomycetota</taxon>
        <taxon>Actinomycetes</taxon>
        <taxon>Kineosporiales</taxon>
        <taxon>Kineosporiaceae</taxon>
    </lineage>
</organism>
<accession>A0ABQ6JPJ2</accession>
<name>A0ABQ6JPJ2_9ACTN</name>